<evidence type="ECO:0000256" key="12">
    <source>
        <dbReference type="ARBA" id="ARBA00023180"/>
    </source>
</evidence>
<feature type="domain" description="FAD-binding FR-type" evidence="15">
    <location>
        <begin position="143"/>
        <end position="254"/>
    </location>
</feature>
<dbReference type="Pfam" id="PF08022">
    <property type="entry name" value="FAD_binding_8"/>
    <property type="match status" value="1"/>
</dbReference>
<evidence type="ECO:0000256" key="8">
    <source>
        <dbReference type="ARBA" id="ARBA00022989"/>
    </source>
</evidence>
<evidence type="ECO:0000256" key="7">
    <source>
        <dbReference type="ARBA" id="ARBA00022982"/>
    </source>
</evidence>
<dbReference type="InterPro" id="IPR013130">
    <property type="entry name" value="Fe3_Rdtase_TM_dom"/>
</dbReference>
<comment type="catalytic activity">
    <reaction evidence="13">
        <text>2 a Fe(II)-siderophore + NADP(+) + H(+) = 2 a Fe(III)-siderophore + NADPH</text>
        <dbReference type="Rhea" id="RHEA:28795"/>
        <dbReference type="Rhea" id="RHEA-COMP:11342"/>
        <dbReference type="Rhea" id="RHEA-COMP:11344"/>
        <dbReference type="ChEBI" id="CHEBI:15378"/>
        <dbReference type="ChEBI" id="CHEBI:29033"/>
        <dbReference type="ChEBI" id="CHEBI:29034"/>
        <dbReference type="ChEBI" id="CHEBI:57783"/>
        <dbReference type="ChEBI" id="CHEBI:58349"/>
        <dbReference type="EC" id="1.16.1.9"/>
    </reaction>
</comment>
<dbReference type="PANTHER" id="PTHR32361:SF9">
    <property type="entry name" value="FERRIC REDUCTASE TRANSMEMBRANE COMPONENT 3-RELATED"/>
    <property type="match status" value="1"/>
</dbReference>
<dbReference type="PROSITE" id="PS51384">
    <property type="entry name" value="FAD_FR"/>
    <property type="match status" value="1"/>
</dbReference>
<dbReference type="InterPro" id="IPR039261">
    <property type="entry name" value="FNR_nucleotide-bd"/>
</dbReference>
<proteinExistence type="inferred from homology"/>
<keyword evidence="4" id="KW-0813">Transport</keyword>
<dbReference type="SUPFAM" id="SSF63380">
    <property type="entry name" value="Riboflavin synthase domain-like"/>
    <property type="match status" value="1"/>
</dbReference>
<dbReference type="PANTHER" id="PTHR32361">
    <property type="entry name" value="FERRIC/CUPRIC REDUCTASE TRANSMEMBRANE COMPONENT"/>
    <property type="match status" value="1"/>
</dbReference>
<dbReference type="Pfam" id="PF08030">
    <property type="entry name" value="NAD_binding_6"/>
    <property type="match status" value="1"/>
</dbReference>
<dbReference type="GO" id="GO:0015677">
    <property type="term" value="P:copper ion import"/>
    <property type="evidence" value="ECO:0007669"/>
    <property type="project" value="TreeGrafter"/>
</dbReference>
<dbReference type="Gene3D" id="3.40.50.80">
    <property type="entry name" value="Nucleotide-binding domain of ferredoxin-NADP reductase (FNR) module"/>
    <property type="match status" value="1"/>
</dbReference>
<evidence type="ECO:0000256" key="4">
    <source>
        <dbReference type="ARBA" id="ARBA00022448"/>
    </source>
</evidence>
<dbReference type="InterPro" id="IPR017938">
    <property type="entry name" value="Riboflavin_synthase-like_b-brl"/>
</dbReference>
<protein>
    <recommendedName>
        <fullName evidence="3">ferric-chelate reductase (NADPH)</fullName>
        <ecNumber evidence="3">1.16.1.9</ecNumber>
    </recommendedName>
</protein>
<keyword evidence="6 14" id="KW-0812">Transmembrane</keyword>
<dbReference type="InterPro" id="IPR013121">
    <property type="entry name" value="Fe_red_NAD-bd_6"/>
</dbReference>
<dbReference type="GO" id="GO:0006826">
    <property type="term" value="P:iron ion transport"/>
    <property type="evidence" value="ECO:0007669"/>
    <property type="project" value="UniProtKB-ARBA"/>
</dbReference>
<organism evidence="16 17">
    <name type="scientific">Aspergillus brasiliensis</name>
    <dbReference type="NCBI Taxonomy" id="319629"/>
    <lineage>
        <taxon>Eukaryota</taxon>
        <taxon>Fungi</taxon>
        <taxon>Dikarya</taxon>
        <taxon>Ascomycota</taxon>
        <taxon>Pezizomycotina</taxon>
        <taxon>Eurotiomycetes</taxon>
        <taxon>Eurotiomycetidae</taxon>
        <taxon>Eurotiales</taxon>
        <taxon>Aspergillaceae</taxon>
        <taxon>Aspergillus</taxon>
        <taxon>Aspergillus subgen. Circumdati</taxon>
    </lineage>
</organism>
<dbReference type="InterPro" id="IPR013112">
    <property type="entry name" value="FAD-bd_8"/>
</dbReference>
<gene>
    <name evidence="16" type="ORF">AbraCBS73388_005171</name>
</gene>
<evidence type="ECO:0000256" key="11">
    <source>
        <dbReference type="ARBA" id="ARBA00023136"/>
    </source>
</evidence>
<evidence type="ECO:0000256" key="13">
    <source>
        <dbReference type="ARBA" id="ARBA00048483"/>
    </source>
</evidence>
<dbReference type="GO" id="GO:0052851">
    <property type="term" value="F:ferric-chelate reductase (NADPH) activity"/>
    <property type="evidence" value="ECO:0007669"/>
    <property type="project" value="UniProtKB-EC"/>
</dbReference>
<dbReference type="SUPFAM" id="SSF52343">
    <property type="entry name" value="Ferredoxin reductase-like, C-terminal NADP-linked domain"/>
    <property type="match status" value="1"/>
</dbReference>
<feature type="transmembrane region" description="Helical" evidence="14">
    <location>
        <begin position="6"/>
        <end position="24"/>
    </location>
</feature>
<evidence type="ECO:0000256" key="5">
    <source>
        <dbReference type="ARBA" id="ARBA00022475"/>
    </source>
</evidence>
<feature type="transmembrane region" description="Helical" evidence="14">
    <location>
        <begin position="107"/>
        <end position="124"/>
    </location>
</feature>
<evidence type="ECO:0000256" key="9">
    <source>
        <dbReference type="ARBA" id="ARBA00023002"/>
    </source>
</evidence>
<dbReference type="EC" id="1.16.1.9" evidence="3"/>
<keyword evidence="12" id="KW-0325">Glycoprotein</keyword>
<dbReference type="Pfam" id="PF01794">
    <property type="entry name" value="Ferric_reduct"/>
    <property type="match status" value="1"/>
</dbReference>
<evidence type="ECO:0000256" key="10">
    <source>
        <dbReference type="ARBA" id="ARBA00023065"/>
    </source>
</evidence>
<dbReference type="CDD" id="cd06186">
    <property type="entry name" value="NOX_Duox_like_FAD_NADP"/>
    <property type="match status" value="1"/>
</dbReference>
<dbReference type="SFLD" id="SFLDS00052">
    <property type="entry name" value="Ferric_Reductase_Domain"/>
    <property type="match status" value="1"/>
</dbReference>
<dbReference type="SFLD" id="SFLDG01168">
    <property type="entry name" value="Ferric_reductase_subgroup_(FRE"/>
    <property type="match status" value="1"/>
</dbReference>
<dbReference type="GO" id="GO:0005886">
    <property type="term" value="C:plasma membrane"/>
    <property type="evidence" value="ECO:0007669"/>
    <property type="project" value="UniProtKB-SubCell"/>
</dbReference>
<accession>A0A9W5Z1Y9</accession>
<evidence type="ECO:0000313" key="16">
    <source>
        <dbReference type="EMBL" id="GKZ27645.1"/>
    </source>
</evidence>
<evidence type="ECO:0000256" key="2">
    <source>
        <dbReference type="ARBA" id="ARBA00006278"/>
    </source>
</evidence>
<keyword evidence="10" id="KW-0406">Ion transport</keyword>
<feature type="transmembrane region" description="Helical" evidence="14">
    <location>
        <begin position="45"/>
        <end position="65"/>
    </location>
</feature>
<comment type="caution">
    <text evidence="16">The sequence shown here is derived from an EMBL/GenBank/DDBJ whole genome shotgun (WGS) entry which is preliminary data.</text>
</comment>
<sequence>MLTLLKFLMVSVANLVLLVFLALKNTPLAPLTATSYEKLRPLHKVAGYTCIFTSVLHGVVYLAAWSESGELASMGERKNYTGAIAGMAMVIIGCSTIKFFMRANYELFYMIHISLFILIMITVGLHRPKFSTSTVIIIIFTACLWVLDRLIRGARIVWNFFGNSAMITALPNEALRVRLKRCMRSRPGSHGFLWVPAIRWIESHPFTLVSSSPSEFVIRVYDGFTRDLYNAAQQAPGQTLRCSVDGPYGQVPNFRVFDKVVLIAGGSGASFTFAIALDLIQSPPTAVKSIDFIWVVRHRESLEWYIDELKQIQAHAEVNVLIHVTRPAIPYVPSSSAPPGSQIEKASMICEPMEAQLPQAMRNDLEKGVLSQSKPEESPVSEVLPGRPDIGNIIEALVRSSPTTHDRVIIGACGPSELMGVTREAVHKHLCKDGLSMTLYTEEFEW</sequence>
<evidence type="ECO:0000256" key="14">
    <source>
        <dbReference type="SAM" id="Phobius"/>
    </source>
</evidence>
<evidence type="ECO:0000256" key="6">
    <source>
        <dbReference type="ARBA" id="ARBA00022692"/>
    </source>
</evidence>
<reference evidence="16" key="1">
    <citation type="submission" date="2022-07" db="EMBL/GenBank/DDBJ databases">
        <title>Taxonomy of Aspergillus series Nigri: significant species reduction supported by multi-species coalescent approaches.</title>
        <authorList>
            <person name="Bian C."/>
            <person name="Kusuya Y."/>
            <person name="Sklenar F."/>
            <person name="D'hooge E."/>
            <person name="Yaguchi T."/>
            <person name="Takahashi H."/>
            <person name="Hubka V."/>
        </authorList>
    </citation>
    <scope>NUCLEOTIDE SEQUENCE</scope>
    <source>
        <strain evidence="16">CBS 733.88</strain>
    </source>
</reference>
<keyword evidence="11 14" id="KW-0472">Membrane</keyword>
<evidence type="ECO:0000256" key="3">
    <source>
        <dbReference type="ARBA" id="ARBA00012668"/>
    </source>
</evidence>
<dbReference type="Proteomes" id="UP001143548">
    <property type="component" value="Unassembled WGS sequence"/>
</dbReference>
<feature type="transmembrane region" description="Helical" evidence="14">
    <location>
        <begin position="130"/>
        <end position="147"/>
    </location>
</feature>
<dbReference type="AlphaFoldDB" id="A0A9W5Z1Y9"/>
<keyword evidence="5" id="KW-1003">Cell membrane</keyword>
<dbReference type="InterPro" id="IPR051410">
    <property type="entry name" value="Ferric/Cupric_Reductase"/>
</dbReference>
<keyword evidence="7" id="KW-0249">Electron transport</keyword>
<feature type="transmembrane region" description="Helical" evidence="14">
    <location>
        <begin position="80"/>
        <end position="100"/>
    </location>
</feature>
<evidence type="ECO:0000256" key="1">
    <source>
        <dbReference type="ARBA" id="ARBA00004651"/>
    </source>
</evidence>
<evidence type="ECO:0000313" key="17">
    <source>
        <dbReference type="Proteomes" id="UP001143548"/>
    </source>
</evidence>
<keyword evidence="9" id="KW-0560">Oxidoreductase</keyword>
<evidence type="ECO:0000259" key="15">
    <source>
        <dbReference type="PROSITE" id="PS51384"/>
    </source>
</evidence>
<comment type="subcellular location">
    <subcellularLocation>
        <location evidence="1">Cell membrane</location>
        <topology evidence="1">Multi-pass membrane protein</topology>
    </subcellularLocation>
</comment>
<keyword evidence="8 14" id="KW-1133">Transmembrane helix</keyword>
<dbReference type="EMBL" id="BROQ01000246">
    <property type="protein sequence ID" value="GKZ27645.1"/>
    <property type="molecule type" value="Genomic_DNA"/>
</dbReference>
<dbReference type="InterPro" id="IPR017927">
    <property type="entry name" value="FAD-bd_FR_type"/>
</dbReference>
<name>A0A9W5Z1Y9_9EURO</name>
<dbReference type="GO" id="GO:0006879">
    <property type="term" value="P:intracellular iron ion homeostasis"/>
    <property type="evidence" value="ECO:0007669"/>
    <property type="project" value="TreeGrafter"/>
</dbReference>
<comment type="similarity">
    <text evidence="2">Belongs to the ferric reductase (FRE) family.</text>
</comment>